<comment type="caution">
    <text evidence="7">The sequence shown here is derived from an EMBL/GenBank/DDBJ whole genome shotgun (WGS) entry which is preliminary data.</text>
</comment>
<dbReference type="GO" id="GO:0004497">
    <property type="term" value="F:monooxygenase activity"/>
    <property type="evidence" value="ECO:0007669"/>
    <property type="project" value="UniProtKB-KW"/>
</dbReference>
<dbReference type="Pfam" id="PF00067">
    <property type="entry name" value="p450"/>
    <property type="match status" value="1"/>
</dbReference>
<dbReference type="GO" id="GO:0016705">
    <property type="term" value="F:oxidoreductase activity, acting on paired donors, with incorporation or reduction of molecular oxygen"/>
    <property type="evidence" value="ECO:0007669"/>
    <property type="project" value="InterPro"/>
</dbReference>
<dbReference type="Gene3D" id="1.10.630.10">
    <property type="entry name" value="Cytochrome P450"/>
    <property type="match status" value="1"/>
</dbReference>
<dbReference type="EMBL" id="JAUTXT010000014">
    <property type="protein sequence ID" value="KAK3675511.1"/>
    <property type="molecule type" value="Genomic_DNA"/>
</dbReference>
<accession>A0AAE0WPH6</accession>
<keyword evidence="4 5" id="KW-0408">Iron</keyword>
<sequence length="450" mass="50695">MSNSWYNRRQAGSRGLKTLLEAHARLGPIIRLGPQEVSVVSEEGLRKIYAAGLDKSSWYQKTFFLYGVQNLVSTLDHSTHAKNRRIVAGLYNKSYLQRCKNLASLSDHIVCSRLLPRLDFYSLNANTVNVMRLFACIGVDMITGHIFGAAYSTDLLADEAKGGEYIETCASGTEFKENYFEHIYRELLSTRGTQEELRVSPSAAETMYNGLASQRSAGYVADREIFAESASEMLDHIIATQETNTIIWTYICYRLSLHPQLQDRLRLELRTLEPRITNEITNLPSPASLEKLPLLDAIVQETLRLHAANPARMPRVAPTGGMTLHGYDIPAGTIVSTNAYCLHRNPDVFPEPLEWRPERWMPHRPEEKLDGPDLPRMKKWLWAFGSGARNCIGQHFAIQTIKLVVAAIYTTHTTLIVNDEGIEQSDSYNSGPIGGKLILRFEHLKDTPEC</sequence>
<keyword evidence="3 5" id="KW-0479">Metal-binding</keyword>
<dbReference type="GO" id="GO:0020037">
    <property type="term" value="F:heme binding"/>
    <property type="evidence" value="ECO:0007669"/>
    <property type="project" value="InterPro"/>
</dbReference>
<dbReference type="Proteomes" id="UP001274830">
    <property type="component" value="Unassembled WGS sequence"/>
</dbReference>
<dbReference type="GO" id="GO:0005506">
    <property type="term" value="F:iron ion binding"/>
    <property type="evidence" value="ECO:0007669"/>
    <property type="project" value="InterPro"/>
</dbReference>
<dbReference type="InterPro" id="IPR050121">
    <property type="entry name" value="Cytochrome_P450_monoxygenase"/>
</dbReference>
<dbReference type="InterPro" id="IPR017972">
    <property type="entry name" value="Cyt_P450_CS"/>
</dbReference>
<comment type="similarity">
    <text evidence="2 6">Belongs to the cytochrome P450 family.</text>
</comment>
<evidence type="ECO:0000256" key="6">
    <source>
        <dbReference type="RuleBase" id="RU000461"/>
    </source>
</evidence>
<evidence type="ECO:0000256" key="4">
    <source>
        <dbReference type="ARBA" id="ARBA00023004"/>
    </source>
</evidence>
<keyword evidence="6" id="KW-0503">Monooxygenase</keyword>
<dbReference type="CDD" id="cd11059">
    <property type="entry name" value="CYP_fungal"/>
    <property type="match status" value="1"/>
</dbReference>
<keyword evidence="5 6" id="KW-0349">Heme</keyword>
<dbReference type="InterPro" id="IPR002403">
    <property type="entry name" value="Cyt_P450_E_grp-IV"/>
</dbReference>
<dbReference type="InterPro" id="IPR036396">
    <property type="entry name" value="Cyt_P450_sf"/>
</dbReference>
<name>A0AAE0WPH6_9PEZI</name>
<evidence type="ECO:0000313" key="7">
    <source>
        <dbReference type="EMBL" id="KAK3675511.1"/>
    </source>
</evidence>
<dbReference type="PROSITE" id="PS00086">
    <property type="entry name" value="CYTOCHROME_P450"/>
    <property type="match status" value="1"/>
</dbReference>
<dbReference type="InterPro" id="IPR001128">
    <property type="entry name" value="Cyt_P450"/>
</dbReference>
<protein>
    <recommendedName>
        <fullName evidence="9">Cytochrome P450</fullName>
    </recommendedName>
</protein>
<dbReference type="PRINTS" id="PR00385">
    <property type="entry name" value="P450"/>
</dbReference>
<feature type="binding site" description="axial binding residue" evidence="5">
    <location>
        <position position="391"/>
    </location>
    <ligand>
        <name>heme</name>
        <dbReference type="ChEBI" id="CHEBI:30413"/>
    </ligand>
    <ligandPart>
        <name>Fe</name>
        <dbReference type="ChEBI" id="CHEBI:18248"/>
    </ligandPart>
</feature>
<comment type="cofactor">
    <cofactor evidence="1 5">
        <name>heme</name>
        <dbReference type="ChEBI" id="CHEBI:30413"/>
    </cofactor>
</comment>
<evidence type="ECO:0000313" key="8">
    <source>
        <dbReference type="Proteomes" id="UP001274830"/>
    </source>
</evidence>
<reference evidence="7" key="1">
    <citation type="submission" date="2023-07" db="EMBL/GenBank/DDBJ databases">
        <title>Black Yeasts Isolated from many extreme environments.</title>
        <authorList>
            <person name="Coleine C."/>
            <person name="Stajich J.E."/>
            <person name="Selbmann L."/>
        </authorList>
    </citation>
    <scope>NUCLEOTIDE SEQUENCE</scope>
    <source>
        <strain evidence="7">CCFEE 5485</strain>
    </source>
</reference>
<dbReference type="PRINTS" id="PR00465">
    <property type="entry name" value="EP450IV"/>
</dbReference>
<evidence type="ECO:0000256" key="3">
    <source>
        <dbReference type="ARBA" id="ARBA00022723"/>
    </source>
</evidence>
<gene>
    <name evidence="7" type="ORF">LTR78_004594</name>
</gene>
<dbReference type="AlphaFoldDB" id="A0AAE0WPH6"/>
<keyword evidence="6" id="KW-0560">Oxidoreductase</keyword>
<dbReference type="PANTHER" id="PTHR24305:SF166">
    <property type="entry name" value="CYTOCHROME P450 12A4, MITOCHONDRIAL-RELATED"/>
    <property type="match status" value="1"/>
</dbReference>
<evidence type="ECO:0000256" key="5">
    <source>
        <dbReference type="PIRSR" id="PIRSR602403-1"/>
    </source>
</evidence>
<dbReference type="PANTHER" id="PTHR24305">
    <property type="entry name" value="CYTOCHROME P450"/>
    <property type="match status" value="1"/>
</dbReference>
<proteinExistence type="inferred from homology"/>
<keyword evidence="8" id="KW-1185">Reference proteome</keyword>
<organism evidence="7 8">
    <name type="scientific">Recurvomyces mirabilis</name>
    <dbReference type="NCBI Taxonomy" id="574656"/>
    <lineage>
        <taxon>Eukaryota</taxon>
        <taxon>Fungi</taxon>
        <taxon>Dikarya</taxon>
        <taxon>Ascomycota</taxon>
        <taxon>Pezizomycotina</taxon>
        <taxon>Dothideomycetes</taxon>
        <taxon>Dothideomycetidae</taxon>
        <taxon>Mycosphaerellales</taxon>
        <taxon>Teratosphaeriaceae</taxon>
        <taxon>Recurvomyces</taxon>
    </lineage>
</organism>
<evidence type="ECO:0000256" key="1">
    <source>
        <dbReference type="ARBA" id="ARBA00001971"/>
    </source>
</evidence>
<evidence type="ECO:0000256" key="2">
    <source>
        <dbReference type="ARBA" id="ARBA00010617"/>
    </source>
</evidence>
<dbReference type="SUPFAM" id="SSF48264">
    <property type="entry name" value="Cytochrome P450"/>
    <property type="match status" value="1"/>
</dbReference>
<evidence type="ECO:0008006" key="9">
    <source>
        <dbReference type="Google" id="ProtNLM"/>
    </source>
</evidence>